<dbReference type="NCBIfam" id="TIGR00420">
    <property type="entry name" value="trmU"/>
    <property type="match status" value="1"/>
</dbReference>
<dbReference type="GO" id="GO:0005524">
    <property type="term" value="F:ATP binding"/>
    <property type="evidence" value="ECO:0007669"/>
    <property type="project" value="UniProtKB-KW"/>
</dbReference>
<dbReference type="EMBL" id="PUHR01000028">
    <property type="protein sequence ID" value="KAG0670050.1"/>
    <property type="molecule type" value="Genomic_DNA"/>
</dbReference>
<protein>
    <recommendedName>
        <fullName evidence="3">tRNA-5-taurinomethyluridine 2-sulfurtransferase</fullName>
        <ecNumber evidence="3">2.8.1.14</ecNumber>
    </recommendedName>
</protein>
<dbReference type="OrthoDB" id="3685at2759"/>
<dbReference type="Gene3D" id="3.40.50.620">
    <property type="entry name" value="HUPs"/>
    <property type="match status" value="1"/>
</dbReference>
<name>A0A9P7BB95_MAUEX</name>
<dbReference type="Proteomes" id="UP000750334">
    <property type="component" value="Unassembled WGS sequence"/>
</dbReference>
<keyword evidence="5" id="KW-0808">Transferase</keyword>
<evidence type="ECO:0000256" key="1">
    <source>
        <dbReference type="ARBA" id="ARBA00003986"/>
    </source>
</evidence>
<reference evidence="14 15" key="1">
    <citation type="submission" date="2020-11" db="EMBL/GenBank/DDBJ databases">
        <title>Kefir isolates.</title>
        <authorList>
            <person name="Marcisauskas S."/>
            <person name="Kim Y."/>
            <person name="Blasche S."/>
        </authorList>
    </citation>
    <scope>NUCLEOTIDE SEQUENCE [LARGE SCALE GENOMIC DNA]</scope>
    <source>
        <strain evidence="14 15">OG2</strain>
    </source>
</reference>
<proteinExistence type="inferred from homology"/>
<evidence type="ECO:0000256" key="3">
    <source>
        <dbReference type="ARBA" id="ARBA00011953"/>
    </source>
</evidence>
<organism evidence="14 15">
    <name type="scientific">Maudiozyma exigua</name>
    <name type="common">Yeast</name>
    <name type="synonym">Kazachstania exigua</name>
    <dbReference type="NCBI Taxonomy" id="34358"/>
    <lineage>
        <taxon>Eukaryota</taxon>
        <taxon>Fungi</taxon>
        <taxon>Dikarya</taxon>
        <taxon>Ascomycota</taxon>
        <taxon>Saccharomycotina</taxon>
        <taxon>Saccharomycetes</taxon>
        <taxon>Saccharomycetales</taxon>
        <taxon>Saccharomycetaceae</taxon>
        <taxon>Maudiozyma</taxon>
    </lineage>
</organism>
<evidence type="ECO:0000256" key="5">
    <source>
        <dbReference type="ARBA" id="ARBA00022679"/>
    </source>
</evidence>
<dbReference type="InterPro" id="IPR014729">
    <property type="entry name" value="Rossmann-like_a/b/a_fold"/>
</dbReference>
<evidence type="ECO:0000256" key="11">
    <source>
        <dbReference type="ARBA" id="ARBA00049564"/>
    </source>
</evidence>
<dbReference type="CDD" id="cd01998">
    <property type="entry name" value="MnmA_TRMU-like"/>
    <property type="match status" value="1"/>
</dbReference>
<comment type="similarity">
    <text evidence="2">Belongs to the MnmA/TRMU family.</text>
</comment>
<feature type="domain" description="tRNA-specific 2-thiouridylase MnmA-like central" evidence="13">
    <location>
        <begin position="238"/>
        <end position="310"/>
    </location>
</feature>
<dbReference type="GO" id="GO:0016783">
    <property type="term" value="F:sulfurtransferase activity"/>
    <property type="evidence" value="ECO:0007669"/>
    <property type="project" value="InterPro"/>
</dbReference>
<dbReference type="PANTHER" id="PTHR11933">
    <property type="entry name" value="TRNA 5-METHYLAMINOMETHYL-2-THIOURIDYLATE -METHYLTRANSFERASE"/>
    <property type="match status" value="1"/>
</dbReference>
<dbReference type="GO" id="GO:0000049">
    <property type="term" value="F:tRNA binding"/>
    <property type="evidence" value="ECO:0007669"/>
    <property type="project" value="UniProtKB-KW"/>
</dbReference>
<feature type="domain" description="tRNA-specific 2-thiouridylase MnmA-like C-terminal" evidence="12">
    <location>
        <begin position="351"/>
        <end position="420"/>
    </location>
</feature>
<evidence type="ECO:0000256" key="8">
    <source>
        <dbReference type="ARBA" id="ARBA00022840"/>
    </source>
</evidence>
<evidence type="ECO:0000313" key="14">
    <source>
        <dbReference type="EMBL" id="KAG0670050.1"/>
    </source>
</evidence>
<dbReference type="InterPro" id="IPR023382">
    <property type="entry name" value="MnmA-like_central_sf"/>
</dbReference>
<dbReference type="FunFam" id="3.40.50.620:FF:000115">
    <property type="entry name" value="tRNA-specific 2-thiouridylase MnmA"/>
    <property type="match status" value="1"/>
</dbReference>
<comment type="function">
    <text evidence="1">Catalyzes the 2-thiolation of uridine at the wobble position (U34) of mitochondrial tRNA(Lys), tRNA(Glu) and tRNA(Gln). Required for the formation of 5-taurinomethyl-2-thiouridine (tm5s2U) of mitochondrial tRNA(Lys), tRNA(Glu), and tRNA(Gln) at the wobble position. ATP is required to activate the C2 atom of the wobble base.</text>
</comment>
<keyword evidence="4" id="KW-0820">tRNA-binding</keyword>
<dbReference type="NCBIfam" id="NF001138">
    <property type="entry name" value="PRK00143.1"/>
    <property type="match status" value="1"/>
</dbReference>
<keyword evidence="7" id="KW-0547">Nucleotide-binding</keyword>
<keyword evidence="8" id="KW-0067">ATP-binding</keyword>
<dbReference type="Gene3D" id="2.40.30.10">
    <property type="entry name" value="Translation factors"/>
    <property type="match status" value="1"/>
</dbReference>
<evidence type="ECO:0000256" key="6">
    <source>
        <dbReference type="ARBA" id="ARBA00022694"/>
    </source>
</evidence>
<dbReference type="Pfam" id="PF03054">
    <property type="entry name" value="tRNA_Me_trans"/>
    <property type="match status" value="1"/>
</dbReference>
<dbReference type="EC" id="2.8.1.14" evidence="3"/>
<dbReference type="Gene3D" id="2.30.30.280">
    <property type="entry name" value="Adenine nucleotide alpha hydrolases-like domains"/>
    <property type="match status" value="1"/>
</dbReference>
<sequence>MILSKYQNLISKRLLPRWSQCQPSKYDNIIIAMSSGVDSSLCASLYSSYPNVRGIYMRNWSNANDSDEIKKNCDEQDWKDAQTVAKYLNISINLVNFEQDYWLDVFEPMLNNYQLGCTPNPDILCNKFVKFGKLNQLLDKKYGKGNYWLVMGHYSRVLQDKMDKNKYGLFRGIDTHKDQSYYLSQVNSNVWSRTLLPMGHLYKTEVREFANELGLPSATKPDSQGICFVNNSQVGKFKNFLKEYIPRTPGNIITIDSLDHTKRIWGQHDGIWSYTIGQKIGISMPQADPKYKGTWFVSEKLIDTNEIVIVKGRDNSKLFHNQLQVGQFEILDDYMNLEQFKKRIPESIKNGTLNMQYRSLQEPIKINKCDIAMNSESIRDKKESLGIQLNIQIESSQRAMAPGQYCCIYDNDEVIGSGPITNTQNV</sequence>
<keyword evidence="10" id="KW-1015">Disulfide bond</keyword>
<dbReference type="InterPro" id="IPR046885">
    <property type="entry name" value="MnmA-like_C"/>
</dbReference>
<evidence type="ECO:0000256" key="4">
    <source>
        <dbReference type="ARBA" id="ARBA00022555"/>
    </source>
</evidence>
<dbReference type="Pfam" id="PF20258">
    <property type="entry name" value="tRNA_Me_trans_C"/>
    <property type="match status" value="1"/>
</dbReference>
<evidence type="ECO:0000256" key="10">
    <source>
        <dbReference type="ARBA" id="ARBA00023157"/>
    </source>
</evidence>
<comment type="caution">
    <text evidence="14">The sequence shown here is derived from an EMBL/GenBank/DDBJ whole genome shotgun (WGS) entry which is preliminary data.</text>
</comment>
<gene>
    <name evidence="14" type="ORF">C6P45_002845</name>
</gene>
<dbReference type="SUPFAM" id="SSF52402">
    <property type="entry name" value="Adenine nucleotide alpha hydrolases-like"/>
    <property type="match status" value="1"/>
</dbReference>
<dbReference type="PANTHER" id="PTHR11933:SF5">
    <property type="entry name" value="MITOCHONDRIAL TRNA-SPECIFIC 2-THIOURIDYLASE 1"/>
    <property type="match status" value="1"/>
</dbReference>
<evidence type="ECO:0000256" key="2">
    <source>
        <dbReference type="ARBA" id="ARBA00006191"/>
    </source>
</evidence>
<dbReference type="FunFam" id="2.30.30.280:FF:000001">
    <property type="entry name" value="tRNA-specific 2-thiouridylase MnmA"/>
    <property type="match status" value="1"/>
</dbReference>
<dbReference type="AlphaFoldDB" id="A0A9P7BB95"/>
<evidence type="ECO:0000256" key="9">
    <source>
        <dbReference type="ARBA" id="ARBA00022884"/>
    </source>
</evidence>
<dbReference type="GO" id="GO:0005739">
    <property type="term" value="C:mitochondrion"/>
    <property type="evidence" value="ECO:0007669"/>
    <property type="project" value="TreeGrafter"/>
</dbReference>
<dbReference type="InterPro" id="IPR004506">
    <property type="entry name" value="MnmA-like"/>
</dbReference>
<keyword evidence="9" id="KW-0694">RNA-binding</keyword>
<comment type="catalytic activity">
    <reaction evidence="11">
        <text>5-taurinomethyluridine(34) in tRNA + S-sulfanyl-L-cysteinyl-[protein] + AH2 + ATP = 5-taurinomethyl-2-thiouridine(34) in tRNA + L-cysteinyl-[protein] + A + AMP + diphosphate + H(+)</text>
        <dbReference type="Rhea" id="RHEA:47040"/>
        <dbReference type="Rhea" id="RHEA-COMP:10131"/>
        <dbReference type="Rhea" id="RHEA-COMP:11726"/>
        <dbReference type="Rhea" id="RHEA-COMP:11732"/>
        <dbReference type="Rhea" id="RHEA-COMP:11733"/>
        <dbReference type="ChEBI" id="CHEBI:13193"/>
        <dbReference type="ChEBI" id="CHEBI:15378"/>
        <dbReference type="ChEBI" id="CHEBI:17499"/>
        <dbReference type="ChEBI" id="CHEBI:29950"/>
        <dbReference type="ChEBI" id="CHEBI:30616"/>
        <dbReference type="ChEBI" id="CHEBI:33019"/>
        <dbReference type="ChEBI" id="CHEBI:61963"/>
        <dbReference type="ChEBI" id="CHEBI:87171"/>
        <dbReference type="ChEBI" id="CHEBI:87172"/>
        <dbReference type="ChEBI" id="CHEBI:456215"/>
        <dbReference type="EC" id="2.8.1.14"/>
    </reaction>
</comment>
<dbReference type="InterPro" id="IPR046884">
    <property type="entry name" value="MnmA-like_central"/>
</dbReference>
<evidence type="ECO:0000256" key="7">
    <source>
        <dbReference type="ARBA" id="ARBA00022741"/>
    </source>
</evidence>
<accession>A0A9P7BB95</accession>
<keyword evidence="6" id="KW-0819">tRNA processing</keyword>
<evidence type="ECO:0000313" key="15">
    <source>
        <dbReference type="Proteomes" id="UP000750334"/>
    </source>
</evidence>
<dbReference type="GO" id="GO:0002143">
    <property type="term" value="P:tRNA wobble position uridine thiolation"/>
    <property type="evidence" value="ECO:0007669"/>
    <property type="project" value="TreeGrafter"/>
</dbReference>
<evidence type="ECO:0000259" key="12">
    <source>
        <dbReference type="Pfam" id="PF20258"/>
    </source>
</evidence>
<keyword evidence="15" id="KW-1185">Reference proteome</keyword>
<evidence type="ECO:0000259" key="13">
    <source>
        <dbReference type="Pfam" id="PF20259"/>
    </source>
</evidence>
<dbReference type="Pfam" id="PF20259">
    <property type="entry name" value="tRNA_Me_trans_M"/>
    <property type="match status" value="1"/>
</dbReference>